<proteinExistence type="predicted"/>
<name>A0A1I2XT32_9RHOB</name>
<dbReference type="STRING" id="34004.SAMN04488021_10265"/>
<accession>A0A1I2XT32</accession>
<dbReference type="EMBL" id="FOPU01000002">
    <property type="protein sequence ID" value="SFH16229.1"/>
    <property type="molecule type" value="Genomic_DNA"/>
</dbReference>
<dbReference type="ESTHER" id="9rhob-a0a1i2xt32">
    <property type="family name" value="XcbB_CpsF_sero"/>
</dbReference>
<dbReference type="AlphaFoldDB" id="A0A1I2XT32"/>
<protein>
    <submittedName>
        <fullName evidence="1">Uncharacterized protein</fullName>
    </submittedName>
</protein>
<gene>
    <name evidence="1" type="ORF">SAMN04488021_10265</name>
</gene>
<reference evidence="1 2" key="1">
    <citation type="submission" date="2016-10" db="EMBL/GenBank/DDBJ databases">
        <authorList>
            <person name="de Groot N.N."/>
        </authorList>
    </citation>
    <scope>NUCLEOTIDE SEQUENCE [LARGE SCALE GENOMIC DNA]</scope>
    <source>
        <strain evidence="1 2">DSM 8537</strain>
    </source>
</reference>
<evidence type="ECO:0000313" key="2">
    <source>
        <dbReference type="Proteomes" id="UP000183635"/>
    </source>
</evidence>
<dbReference type="NCBIfam" id="NF033892">
    <property type="entry name" value="XcbB_CpsF_sero"/>
    <property type="match status" value="1"/>
</dbReference>
<keyword evidence="2" id="KW-1185">Reference proteome</keyword>
<sequence>MHLPRIDLADWRRNKRLLRLALAEGRSKVRLFMEKIDSASVIHVPLDIPVDELRDRIASLPHLNFIHVDHAAASRTKTDSIITLARQDPALKEKLVMMANAGFHLYTLREGVSSMVRHRRIPTLWRLAIAGEVAVDSNTIFSKLETAPGGGEPRLLVVFSSIAGVMYTPSLMRHFEQNFASIGKYVPKNTHIMRIADFGGVVGSFYLNSRALPDNEDHICTRIEDAAAGLGVARDNIVLYGGSKGGTAAAFYAMRHGWRGVAADPILSDEHYVNTYNDSHFTLDTFAATKQERFAELVGQVHPEARLSVICSTRSPQFPYIDETLIGRFRDRFLFLNSENPEIRSHPDVGRLTIPHALSQINQHLAGLAIPGGYHTVW</sequence>
<dbReference type="OrthoDB" id="2359060at2"/>
<dbReference type="InterPro" id="IPR029058">
    <property type="entry name" value="AB_hydrolase_fold"/>
</dbReference>
<dbReference type="SUPFAM" id="SSF53474">
    <property type="entry name" value="alpha/beta-Hydrolases"/>
    <property type="match status" value="1"/>
</dbReference>
<evidence type="ECO:0000313" key="1">
    <source>
        <dbReference type="EMBL" id="SFH16229.1"/>
    </source>
</evidence>
<organism evidence="1 2">
    <name type="scientific">Paracoccus aminovorans</name>
    <dbReference type="NCBI Taxonomy" id="34004"/>
    <lineage>
        <taxon>Bacteria</taxon>
        <taxon>Pseudomonadati</taxon>
        <taxon>Pseudomonadota</taxon>
        <taxon>Alphaproteobacteria</taxon>
        <taxon>Rhodobacterales</taxon>
        <taxon>Paracoccaceae</taxon>
        <taxon>Paracoccus</taxon>
    </lineage>
</organism>
<dbReference type="Proteomes" id="UP000183635">
    <property type="component" value="Unassembled WGS sequence"/>
</dbReference>